<dbReference type="GO" id="GO:0004560">
    <property type="term" value="F:alpha-L-fucosidase activity"/>
    <property type="evidence" value="ECO:0007669"/>
    <property type="project" value="TreeGrafter"/>
</dbReference>
<dbReference type="InterPro" id="IPR008928">
    <property type="entry name" value="6-hairpin_glycosidase_sf"/>
</dbReference>
<dbReference type="Gene3D" id="1.50.10.10">
    <property type="match status" value="1"/>
</dbReference>
<dbReference type="InterPro" id="IPR049053">
    <property type="entry name" value="AFCA-like_C"/>
</dbReference>
<evidence type="ECO:0000256" key="1">
    <source>
        <dbReference type="ARBA" id="ARBA00022630"/>
    </source>
</evidence>
<dbReference type="GO" id="GO:0005975">
    <property type="term" value="P:carbohydrate metabolic process"/>
    <property type="evidence" value="ECO:0007669"/>
    <property type="project" value="InterPro"/>
</dbReference>
<dbReference type="OrthoDB" id="66881at2759"/>
<dbReference type="GO" id="GO:0050661">
    <property type="term" value="F:NADP binding"/>
    <property type="evidence" value="ECO:0007669"/>
    <property type="project" value="InterPro"/>
</dbReference>
<evidence type="ECO:0000256" key="2">
    <source>
        <dbReference type="ARBA" id="ARBA00022827"/>
    </source>
</evidence>
<dbReference type="Proteomes" id="UP000249402">
    <property type="component" value="Unassembled WGS sequence"/>
</dbReference>
<sequence length="1237" mass="137012">MSPIKSVAVIGTGPAGAIAVDALMQEKTFDRVRVFERQEKAGGCWVSRENEKHVPLDVDKLSARTADAPIPIPSDLPAYTPAVTQHRFTDSHIYPNLHTNVDASTMEYSQESIPTVRSEMSIALHGPDTPFRHHTVIRQFIEDLLNRNGYQDLVEYNTTVERAVKDAQSGKWVLTLRRAGKSGALDYWWSETFDALVVASGHFSVPYVPAIPGLKEFIEKYPENVLHTKQYRGPERYRGKRVVTIGASVSAADTAVSLIGSAQSPIYAVVRGRYNPYFGDWAFRHPSIERRPPISNISSENGQRTVYFEDGTTVSDVDYIILGTGFTWALPYLPEIPTRNNRVPDLYLHVFHQRDPSLAFIGGVGAGLTFKIFEWQAVAAARVLAGKAQLPSLEEQQKWERDRIEQKGDGPAFTTINPDFQDYFETLRQLAGEPKEGEGRVLPPFEQEWMDVFNAGHERRIRMWQKANEAAANSRLMFVSGHSAVFGALVLPLAAAKSLWSDSPGNYSSIITTAFPLGNGRLGGRTYSGGNPNVSKAGALPGIREWIFQNGTGNVSALLGEFPYYGSYQVLANLTIDLSEVSNVHGYRRNLDLETAVYSDHFSTGEDYIEREAFCSYPDNVCAYRLSSNSSLPAITFGLENQLTSPAPNVSCHGNSISLYGQTDTSIGMIYNARVTVVLPGSRNTSDLCSSSTVKIPEGVKEVFLVFAAGTNYDAANGNAEAKFSFKGEDPYTTVLKTATDAAKKSYAALKSFHVKDFQDVFGQFTLTLPDPKGSAEKPTTQLLSSYTQPGDPYVENLLFDFGRYLFISSSRPGSLPPNLQGLWTESYSPAWSGDYHANINLQMNHWAVDQTGLGEQTEPLWTYMAETWLPRGAETAELLYGASEGWVTHDEMNTFGHTAMKNVAQWANYPATNAWMSHHVWDHFDYSQDVSWYRKTGYPILKGAAQFWLSQLVQDEYFKDGSLVVNPCNSPEHGPTTFGCTHYQQLIWEVFDHVLRGWEASGDDDTSFKSAISSKFSILDPGIHIGSWGQIQEWKLDIDVENDTHRHLSNLYGWYPGYAISSVHGFNKTVTDAVETTLYSRGTGVEDSNTGWGKVWRSACWGLLNNTDEAYSELSLAIQNNFADNGLDMYGGTPPFQIDANFGLVGAMISMLVRDLDRAGANASEAQRVLLGPAIPAAWGGGSVEGLRLRGDGVVGFHWNDDGVVDSCRVDTSGRSASPLEFYRQECIYQCKAGWW</sequence>
<reference evidence="7 8" key="1">
    <citation type="submission" date="2018-02" db="EMBL/GenBank/DDBJ databases">
        <title>The genomes of Aspergillus section Nigri reveals drivers in fungal speciation.</title>
        <authorList>
            <consortium name="DOE Joint Genome Institute"/>
            <person name="Vesth T.C."/>
            <person name="Nybo J."/>
            <person name="Theobald S."/>
            <person name="Brandl J."/>
            <person name="Frisvad J.C."/>
            <person name="Nielsen K.F."/>
            <person name="Lyhne E.K."/>
            <person name="Kogle M.E."/>
            <person name="Kuo A."/>
            <person name="Riley R."/>
            <person name="Clum A."/>
            <person name="Nolan M."/>
            <person name="Lipzen A."/>
            <person name="Salamov A."/>
            <person name="Henrissat B."/>
            <person name="Wiebenga A."/>
            <person name="De vries R.P."/>
            <person name="Grigoriev I.V."/>
            <person name="Mortensen U.H."/>
            <person name="Andersen M.R."/>
            <person name="Baker S.E."/>
        </authorList>
    </citation>
    <scope>NUCLEOTIDE SEQUENCE [LARGE SCALE GENOMIC DNA]</scope>
    <source>
        <strain evidence="7 8">CBS 121593</strain>
    </source>
</reference>
<name>A0A395GI29_9EURO</name>
<dbReference type="Pfam" id="PF00743">
    <property type="entry name" value="FMO-like"/>
    <property type="match status" value="2"/>
</dbReference>
<dbReference type="EMBL" id="KZ824504">
    <property type="protein sequence ID" value="RAK95085.1"/>
    <property type="molecule type" value="Genomic_DNA"/>
</dbReference>
<dbReference type="InterPro" id="IPR027414">
    <property type="entry name" value="GH95_N_dom"/>
</dbReference>
<keyword evidence="2" id="KW-0274">FAD</keyword>
<keyword evidence="3" id="KW-0560">Oxidoreductase</keyword>
<dbReference type="Pfam" id="PF22124">
    <property type="entry name" value="Glyco_hydro_95_cat"/>
    <property type="match status" value="1"/>
</dbReference>
<evidence type="ECO:0000256" key="3">
    <source>
        <dbReference type="ARBA" id="ARBA00023002"/>
    </source>
</evidence>
<feature type="domain" description="Glycosyl hydrolase family 95 N-terminal" evidence="4">
    <location>
        <begin position="532"/>
        <end position="715"/>
    </location>
</feature>
<organism evidence="7 8">
    <name type="scientific">Aspergillus ibericus CBS 121593</name>
    <dbReference type="NCBI Taxonomy" id="1448316"/>
    <lineage>
        <taxon>Eukaryota</taxon>
        <taxon>Fungi</taxon>
        <taxon>Dikarya</taxon>
        <taxon>Ascomycota</taxon>
        <taxon>Pezizomycotina</taxon>
        <taxon>Eurotiomycetes</taxon>
        <taxon>Eurotiomycetidae</taxon>
        <taxon>Eurotiales</taxon>
        <taxon>Aspergillaceae</taxon>
        <taxon>Aspergillus</taxon>
        <taxon>Aspergillus subgen. Circumdati</taxon>
    </lineage>
</organism>
<dbReference type="SUPFAM" id="SSF48208">
    <property type="entry name" value="Six-hairpin glycosidases"/>
    <property type="match status" value="1"/>
</dbReference>
<dbReference type="STRING" id="1448316.A0A395GI29"/>
<dbReference type="Pfam" id="PF14498">
    <property type="entry name" value="Glyco_hyd_65N_2"/>
    <property type="match status" value="1"/>
</dbReference>
<evidence type="ECO:0000313" key="8">
    <source>
        <dbReference type="Proteomes" id="UP000249402"/>
    </source>
</evidence>
<gene>
    <name evidence="7" type="ORF">BO80DRAFT_498006</name>
</gene>
<dbReference type="PRINTS" id="PR00419">
    <property type="entry name" value="ADXRDTASE"/>
</dbReference>
<dbReference type="InterPro" id="IPR054363">
    <property type="entry name" value="GH95_cat"/>
</dbReference>
<dbReference type="InterPro" id="IPR020946">
    <property type="entry name" value="Flavin_mOase-like"/>
</dbReference>
<dbReference type="GO" id="GO:0050660">
    <property type="term" value="F:flavin adenine dinucleotide binding"/>
    <property type="evidence" value="ECO:0007669"/>
    <property type="project" value="InterPro"/>
</dbReference>
<evidence type="ECO:0000259" key="6">
    <source>
        <dbReference type="Pfam" id="PF22124"/>
    </source>
</evidence>
<dbReference type="InterPro" id="IPR012341">
    <property type="entry name" value="6hp_glycosidase-like_sf"/>
</dbReference>
<dbReference type="GeneID" id="37228974"/>
<dbReference type="Gene3D" id="3.50.50.60">
    <property type="entry name" value="FAD/NAD(P)-binding domain"/>
    <property type="match status" value="2"/>
</dbReference>
<accession>A0A395GI29</accession>
<dbReference type="PANTHER" id="PTHR31084">
    <property type="entry name" value="ALPHA-L-FUCOSIDASE 2"/>
    <property type="match status" value="1"/>
</dbReference>
<evidence type="ECO:0000259" key="5">
    <source>
        <dbReference type="Pfam" id="PF21307"/>
    </source>
</evidence>
<dbReference type="Pfam" id="PF21307">
    <property type="entry name" value="Glyco_hydro_95_C"/>
    <property type="match status" value="1"/>
</dbReference>
<proteinExistence type="predicted"/>
<dbReference type="PANTHER" id="PTHR31084:SF3">
    <property type="entry name" value="ALPHA-FUCOSIDASE A"/>
    <property type="match status" value="1"/>
</dbReference>
<dbReference type="GO" id="GO:0004499">
    <property type="term" value="F:N,N-dimethylaniline monooxygenase activity"/>
    <property type="evidence" value="ECO:0007669"/>
    <property type="project" value="InterPro"/>
</dbReference>
<dbReference type="AlphaFoldDB" id="A0A395GI29"/>
<keyword evidence="1" id="KW-0285">Flavoprotein</keyword>
<dbReference type="SUPFAM" id="SSF51905">
    <property type="entry name" value="FAD/NAD(P)-binding domain"/>
    <property type="match status" value="2"/>
</dbReference>
<dbReference type="InterPro" id="IPR036188">
    <property type="entry name" value="FAD/NAD-bd_sf"/>
</dbReference>
<feature type="domain" description="Alpha fucosidase A-like C-terminal" evidence="5">
    <location>
        <begin position="1165"/>
        <end position="1211"/>
    </location>
</feature>
<dbReference type="VEuPathDB" id="FungiDB:BO80DRAFT_498006"/>
<dbReference type="RefSeq" id="XP_025569413.1">
    <property type="nucleotide sequence ID" value="XM_025724109.1"/>
</dbReference>
<feature type="domain" description="Glycosyl hydrolase family 95 catalytic" evidence="6">
    <location>
        <begin position="746"/>
        <end position="1153"/>
    </location>
</feature>
<protein>
    <submittedName>
        <fullName evidence="7">FAD/NAD(P)-binding domain-containing protein</fullName>
    </submittedName>
</protein>
<evidence type="ECO:0000313" key="7">
    <source>
        <dbReference type="EMBL" id="RAK95085.1"/>
    </source>
</evidence>
<evidence type="ECO:0000259" key="4">
    <source>
        <dbReference type="Pfam" id="PF14498"/>
    </source>
</evidence>
<keyword evidence="8" id="KW-1185">Reference proteome</keyword>